<evidence type="ECO:0000256" key="11">
    <source>
        <dbReference type="SAM" id="MobiDB-lite"/>
    </source>
</evidence>
<dbReference type="InterPro" id="IPR049621">
    <property type="entry name" value="S1_DHX8_helicase"/>
</dbReference>
<dbReference type="InterPro" id="IPR012340">
    <property type="entry name" value="NA-bd_OB-fold"/>
</dbReference>
<dbReference type="Pfam" id="PF00270">
    <property type="entry name" value="DEAD"/>
    <property type="match status" value="1"/>
</dbReference>
<evidence type="ECO:0000256" key="9">
    <source>
        <dbReference type="ARBA" id="ARBA00023242"/>
    </source>
</evidence>
<keyword evidence="9" id="KW-0539">Nucleus</keyword>
<feature type="region of interest" description="Disordered" evidence="11">
    <location>
        <begin position="122"/>
        <end position="218"/>
    </location>
</feature>
<dbReference type="GO" id="GO:0003724">
    <property type="term" value="F:RNA helicase activity"/>
    <property type="evidence" value="ECO:0007669"/>
    <property type="project" value="UniProtKB-EC"/>
</dbReference>
<keyword evidence="4" id="KW-0547">Nucleotide-binding</keyword>
<dbReference type="CDD" id="cd18791">
    <property type="entry name" value="SF2_C_RHA"/>
    <property type="match status" value="1"/>
</dbReference>
<dbReference type="InterPro" id="IPR001650">
    <property type="entry name" value="Helicase_C-like"/>
</dbReference>
<dbReference type="PROSITE" id="PS51194">
    <property type="entry name" value="HELICASE_CTER"/>
    <property type="match status" value="1"/>
</dbReference>
<dbReference type="Gene3D" id="3.40.50.300">
    <property type="entry name" value="P-loop containing nucleotide triphosphate hydrolases"/>
    <property type="match status" value="2"/>
</dbReference>
<comment type="catalytic activity">
    <reaction evidence="10">
        <text>ATP + H2O = ADP + phosphate + H(+)</text>
        <dbReference type="Rhea" id="RHEA:13065"/>
        <dbReference type="ChEBI" id="CHEBI:15377"/>
        <dbReference type="ChEBI" id="CHEBI:15378"/>
        <dbReference type="ChEBI" id="CHEBI:30616"/>
        <dbReference type="ChEBI" id="CHEBI:43474"/>
        <dbReference type="ChEBI" id="CHEBI:456216"/>
        <dbReference type="EC" id="3.6.4.13"/>
    </reaction>
</comment>
<feature type="region of interest" description="Disordered" evidence="11">
    <location>
        <begin position="79"/>
        <end position="108"/>
    </location>
</feature>
<keyword evidence="7" id="KW-0067">ATP-binding</keyword>
<name>A0A2P6VP26_9CHLO</name>
<evidence type="ECO:0000256" key="5">
    <source>
        <dbReference type="ARBA" id="ARBA00022801"/>
    </source>
</evidence>
<evidence type="ECO:0000259" key="12">
    <source>
        <dbReference type="PROSITE" id="PS50126"/>
    </source>
</evidence>
<evidence type="ECO:0000313" key="16">
    <source>
        <dbReference type="Proteomes" id="UP000239649"/>
    </source>
</evidence>
<sequence>MEQLQKLQYLSLVSKITTELETHLGLADKTLSEFIIELSKGKTNVREFRLELRENGADMPDALVETLWAIIQRLMPGKGGGGGGAAGTGAGPSGLQPRADAPFKGLAVPDTRDRVKAMEEEMLAEASAKAEQSAAAERQRSHEGAGERGRDGRDGDRDRNVCGGGYDRRDRSRSRDRDRRRRSSRSRSRERYRRARSRSASPRGAGRGAPAAVPDEPEMYGCYKGRVTGVMDFGCFVELQGFRTKQEGLVHLSNISSTKRGGSAKELVNKGEPVWVKVVSKTGQRLGLAMRDVDQVTGEDLLPMQRGAANPSGPGGGGPGGAPSALHGLSGIKVKEEDELAKPKRRGKVMSDYEKWEIAQLIKSGVLDPSEYPGFDEEEGGIMANVDAEVEEEFEIDLNDAEPQFLRGQTTKTGVEMSPIKIVKNPDGSMQRAAMTQSALAKERRELREQQNRMLLEGIPKDLSKPWEDPLADASERALAQELRGIGVGVQEVPEWKQQALGKAPTFGIRDNRSIKDQRESLPIYKLREQLIQAIHDNQVLVVIGETGSGKTTQMTQYLAESGYTSTGKIGCTQPRRVAAMSVAKRVSEEVGCRLGEEVGYAIRFEDCTSQTTVIKYMTDGMLLREALLDDMLSQYSVIVLDEAHERTIHTDVLFGLLKGVIQKRKDLKLIVTSATLDAEKFSGYFFSCPIFTIPGRTFPVEVLYTKDPESDYMDAALITVMQIHLTEPEGDVLLFLTGQEEIDTAAQILFERMKSLGPAVPELIILPVYSALPSEMQTRIFEPAPPGTRKVVIATNIAEASLTIDGIYYVVDPGFAKQKVFNPKIGMDALVVAPISQASARQRSGRAGRTGPGKCYRLYTEAAYKNEMLPTAIPEIQRSNLSMTVLTMKAMGINDLLNFDFMDPPPPQTLISALEQLYNLGALDEEGLLTRLGRKMAEFPLDPPVSKTLIASVDLGCSEEVLTIIGMLSAQNIFYRPKEKQSQADQKKAKFHQPEGDHLTLLAVYEGWKNSKFANPWAFENFIQARSLRRAQDVRKQLVAIMDRYKLDLVSAGRNFQKVQKAICSGFFFHAARKDAQEGYKTVVENQPVFIHPSSALFQHQPQWVVYHELVLTTKEYMREVCEIDPKWLVEMAPRFFKAADPHKLSRRKRHERIEPLYDRFNDPQEWRLSKRLLALLLVVVLVLPPAGAGRAGMWDIVTGIPGAIAATSGLTGYTLLVSEAQHLILQGRSSYENLMLYYKAEGYIIHVIQEGPSPDWKHPGAAPTANPYSAAIRGAASRGMADFYDKHGITHERAHAEADFAQTKFMAAASRAVEIMEVVLPAITQYLDQATDGRALLCLVMLMLFLTGDYGVVQRAMNNKHIWHTVVKFVSKPEKNNRLVFNPLGKETEEVLLPRETAPHPDTGARGLETGRTLNVELLAQVVREVGLDSRHPPSLPLPDAAAALRSGLAGLGPTRDSAGATITLLSHLFVDAAGKAAMMLQTGSRSHVLAQYTVDAAEQQRISQDGRAAAAKLELLALTDRMHAGLEHLNVLLEEGQGGRPLLHRAQQQRLEQQLGSDGGSYLPSVIQGLLPLIDLVDFSCNSALGSETEAALAIVLATKNAGDKAVLLVDLRRLHGASPVQRQQAMNAITSPSVRQLVNALCPNQTAQQVKQQLEDASADLNLIKTAITIEHIEEVIQLPDVTVDRAIKHLGLTCGPRMFLDAVRERFGPKAWRRMTGSLKLEHITPDIDFLLDNHYMAKEKARRELGLTCSDAAFINHLKKIGIKWYATGLHKDILTDEDIIELVRTRGSLEEAAERLKQRKPIAINVTGACLSLHTPKIMSTRESWKELKKRLGLPNQRPPGQGKLKIEENLGVE</sequence>
<dbReference type="InterPro" id="IPR014001">
    <property type="entry name" value="Helicase_ATP-bd"/>
</dbReference>
<feature type="compositionally biased region" description="Gly residues" evidence="11">
    <location>
        <begin position="79"/>
        <end position="92"/>
    </location>
</feature>
<evidence type="ECO:0000256" key="3">
    <source>
        <dbReference type="ARBA" id="ARBA00022664"/>
    </source>
</evidence>
<evidence type="ECO:0000256" key="8">
    <source>
        <dbReference type="ARBA" id="ARBA00023187"/>
    </source>
</evidence>
<dbReference type="FunFam" id="1.20.120.1080:FF:000001">
    <property type="entry name" value="Pre-mRNA-splicing factor ATP-dependent RNA helicase"/>
    <property type="match status" value="1"/>
</dbReference>
<dbReference type="OrthoDB" id="10253254at2759"/>
<evidence type="ECO:0000313" key="15">
    <source>
        <dbReference type="EMBL" id="PSC75817.1"/>
    </source>
</evidence>
<feature type="compositionally biased region" description="Basic and acidic residues" evidence="11">
    <location>
        <begin position="137"/>
        <end position="177"/>
    </location>
</feature>
<dbReference type="InterPro" id="IPR011545">
    <property type="entry name" value="DEAD/DEAH_box_helicase_dom"/>
</dbReference>
<feature type="compositionally biased region" description="Basic residues" evidence="11">
    <location>
        <begin position="178"/>
        <end position="197"/>
    </location>
</feature>
<dbReference type="EMBL" id="LHPF02000002">
    <property type="protein sequence ID" value="PSC75817.1"/>
    <property type="molecule type" value="Genomic_DNA"/>
</dbReference>
<dbReference type="CDD" id="cd21691">
    <property type="entry name" value="GH2-like_DHX8"/>
    <property type="match status" value="1"/>
</dbReference>
<dbReference type="SUPFAM" id="SSF52540">
    <property type="entry name" value="P-loop containing nucleoside triphosphate hydrolases"/>
    <property type="match status" value="1"/>
</dbReference>
<dbReference type="GO" id="GO:0005524">
    <property type="term" value="F:ATP binding"/>
    <property type="evidence" value="ECO:0007669"/>
    <property type="project" value="UniProtKB-KW"/>
</dbReference>
<feature type="compositionally biased region" description="Low complexity" evidence="11">
    <location>
        <begin position="124"/>
        <end position="136"/>
    </location>
</feature>
<dbReference type="GO" id="GO:0003723">
    <property type="term" value="F:RNA binding"/>
    <property type="evidence" value="ECO:0007669"/>
    <property type="project" value="TreeGrafter"/>
</dbReference>
<dbReference type="InterPro" id="IPR002464">
    <property type="entry name" value="DNA/RNA_helicase_DEAH_CS"/>
</dbReference>
<evidence type="ECO:0000256" key="6">
    <source>
        <dbReference type="ARBA" id="ARBA00022806"/>
    </source>
</evidence>
<comment type="caution">
    <text evidence="15">The sequence shown here is derived from an EMBL/GenBank/DDBJ whole genome shotgun (WGS) entry which is preliminary data.</text>
</comment>
<feature type="domain" description="S1 motif" evidence="12">
    <location>
        <begin position="220"/>
        <end position="291"/>
    </location>
</feature>
<feature type="compositionally biased region" description="Low complexity" evidence="11">
    <location>
        <begin position="198"/>
        <end position="212"/>
    </location>
</feature>
<dbReference type="InterPro" id="IPR007502">
    <property type="entry name" value="Helicase-assoc_dom"/>
</dbReference>
<evidence type="ECO:0000256" key="2">
    <source>
        <dbReference type="ARBA" id="ARBA00012552"/>
    </source>
</evidence>
<feature type="region of interest" description="Disordered" evidence="11">
    <location>
        <begin position="304"/>
        <end position="327"/>
    </location>
</feature>
<dbReference type="SMART" id="SM00316">
    <property type="entry name" value="S1"/>
    <property type="match status" value="1"/>
</dbReference>
<dbReference type="InterPro" id="IPR011709">
    <property type="entry name" value="DEAD-box_helicase_OB_fold"/>
</dbReference>
<feature type="compositionally biased region" description="Basic and acidic residues" evidence="11">
    <location>
        <begin position="1852"/>
        <end position="1861"/>
    </location>
</feature>
<evidence type="ECO:0000256" key="1">
    <source>
        <dbReference type="ARBA" id="ARBA00004123"/>
    </source>
</evidence>
<dbReference type="Proteomes" id="UP000239649">
    <property type="component" value="Unassembled WGS sequence"/>
</dbReference>
<dbReference type="PROSITE" id="PS51192">
    <property type="entry name" value="HELICASE_ATP_BIND_1"/>
    <property type="match status" value="1"/>
</dbReference>
<evidence type="ECO:0000256" key="7">
    <source>
        <dbReference type="ARBA" id="ARBA00022840"/>
    </source>
</evidence>
<dbReference type="FunFam" id="3.40.50.300:FF:000191">
    <property type="entry name" value="Pre-mRNA-splicing factor ATP-dependent RNA helicase"/>
    <property type="match status" value="1"/>
</dbReference>
<dbReference type="Gene3D" id="2.40.50.140">
    <property type="entry name" value="Nucleic acid-binding proteins"/>
    <property type="match status" value="1"/>
</dbReference>
<keyword evidence="6 15" id="KW-0347">Helicase</keyword>
<dbReference type="InterPro" id="IPR048333">
    <property type="entry name" value="HA2_WH"/>
</dbReference>
<evidence type="ECO:0000256" key="10">
    <source>
        <dbReference type="ARBA" id="ARBA00047984"/>
    </source>
</evidence>
<dbReference type="CDD" id="cd05684">
    <property type="entry name" value="S1_DHX8_helicase"/>
    <property type="match status" value="1"/>
</dbReference>
<dbReference type="EC" id="3.6.4.13" evidence="2"/>
<dbReference type="Pfam" id="PF00271">
    <property type="entry name" value="Helicase_C"/>
    <property type="match status" value="1"/>
</dbReference>
<dbReference type="InterPro" id="IPR044762">
    <property type="entry name" value="DHX8/Prp22_DEXHc"/>
</dbReference>
<dbReference type="CDD" id="cd17971">
    <property type="entry name" value="DEXHc_DHX8"/>
    <property type="match status" value="1"/>
</dbReference>
<protein>
    <recommendedName>
        <fullName evidence="2">RNA helicase</fullName>
        <ecNumber evidence="2">3.6.4.13</ecNumber>
    </recommendedName>
</protein>
<dbReference type="GO" id="GO:0016787">
    <property type="term" value="F:hydrolase activity"/>
    <property type="evidence" value="ECO:0007669"/>
    <property type="project" value="UniProtKB-KW"/>
</dbReference>
<dbReference type="FunFam" id="2.40.50.140:FF:000061">
    <property type="entry name" value="ATP-dependent RNA helicase DHX8"/>
    <property type="match status" value="1"/>
</dbReference>
<dbReference type="Pfam" id="PF04408">
    <property type="entry name" value="WHD_HA2"/>
    <property type="match status" value="1"/>
</dbReference>
<feature type="region of interest" description="Disordered" evidence="11">
    <location>
        <begin position="1840"/>
        <end position="1861"/>
    </location>
</feature>
<dbReference type="SMART" id="SM00490">
    <property type="entry name" value="HELICc"/>
    <property type="match status" value="1"/>
</dbReference>
<evidence type="ECO:0000259" key="14">
    <source>
        <dbReference type="PROSITE" id="PS51194"/>
    </source>
</evidence>
<dbReference type="PROSITE" id="PS00690">
    <property type="entry name" value="DEAH_ATP_HELICASE"/>
    <property type="match status" value="1"/>
</dbReference>
<dbReference type="STRING" id="554055.A0A2P6VP26"/>
<dbReference type="Pfam" id="PF00575">
    <property type="entry name" value="S1"/>
    <property type="match status" value="1"/>
</dbReference>
<evidence type="ECO:0000259" key="13">
    <source>
        <dbReference type="PROSITE" id="PS51192"/>
    </source>
</evidence>
<evidence type="ECO:0000256" key="4">
    <source>
        <dbReference type="ARBA" id="ARBA00022741"/>
    </source>
</evidence>
<feature type="domain" description="Helicase ATP-binding" evidence="13">
    <location>
        <begin position="532"/>
        <end position="695"/>
    </location>
</feature>
<dbReference type="PROSITE" id="PS50126">
    <property type="entry name" value="S1"/>
    <property type="match status" value="1"/>
</dbReference>
<organism evidence="15 16">
    <name type="scientific">Micractinium conductrix</name>
    <dbReference type="NCBI Taxonomy" id="554055"/>
    <lineage>
        <taxon>Eukaryota</taxon>
        <taxon>Viridiplantae</taxon>
        <taxon>Chlorophyta</taxon>
        <taxon>core chlorophytes</taxon>
        <taxon>Trebouxiophyceae</taxon>
        <taxon>Chlorellales</taxon>
        <taxon>Chlorellaceae</taxon>
        <taxon>Chlorella clade</taxon>
        <taxon>Micractinium</taxon>
    </lineage>
</organism>
<gene>
    <name evidence="15" type="ORF">C2E20_1596</name>
</gene>
<comment type="subcellular location">
    <subcellularLocation>
        <location evidence="1">Nucleus</location>
    </subcellularLocation>
</comment>
<dbReference type="SMART" id="SM00487">
    <property type="entry name" value="DEXDc"/>
    <property type="match status" value="1"/>
</dbReference>
<proteinExistence type="predicted"/>
<dbReference type="GO" id="GO:0000390">
    <property type="term" value="P:spliceosomal complex disassembly"/>
    <property type="evidence" value="ECO:0007669"/>
    <property type="project" value="TreeGrafter"/>
</dbReference>
<reference evidence="15 16" key="1">
    <citation type="journal article" date="2018" name="Plant J.">
        <title>Genome sequences of Chlorella sorokiniana UTEX 1602 and Micractinium conductrix SAG 241.80: implications to maltose excretion by a green alga.</title>
        <authorList>
            <person name="Arriola M.B."/>
            <person name="Velmurugan N."/>
            <person name="Zhang Y."/>
            <person name="Plunkett M.H."/>
            <person name="Hondzo H."/>
            <person name="Barney B.M."/>
        </authorList>
    </citation>
    <scope>NUCLEOTIDE SEQUENCE [LARGE SCALE GENOMIC DNA]</scope>
    <source>
        <strain evidence="15 16">SAG 241.80</strain>
    </source>
</reference>
<dbReference type="InterPro" id="IPR049588">
    <property type="entry name" value="DHX8_GH2-like"/>
</dbReference>
<keyword evidence="3" id="KW-0507">mRNA processing</keyword>
<dbReference type="InterPro" id="IPR003029">
    <property type="entry name" value="S1_domain"/>
</dbReference>
<dbReference type="PANTHER" id="PTHR18934">
    <property type="entry name" value="ATP-DEPENDENT RNA HELICASE"/>
    <property type="match status" value="1"/>
</dbReference>
<dbReference type="Pfam" id="PF07717">
    <property type="entry name" value="OB_NTP_bind"/>
    <property type="match status" value="1"/>
</dbReference>
<dbReference type="FunFam" id="3.40.50.300:FF:000101">
    <property type="entry name" value="Pre-mRNA-splicing factor ATP-dependent RNA helicase"/>
    <property type="match status" value="1"/>
</dbReference>
<keyword evidence="8" id="KW-0508">mRNA splicing</keyword>
<dbReference type="Pfam" id="PF21010">
    <property type="entry name" value="HA2_C"/>
    <property type="match status" value="1"/>
</dbReference>
<dbReference type="SMART" id="SM00847">
    <property type="entry name" value="HA2"/>
    <property type="match status" value="1"/>
</dbReference>
<dbReference type="Gene3D" id="1.20.120.1080">
    <property type="match status" value="1"/>
</dbReference>
<dbReference type="SUPFAM" id="SSF50249">
    <property type="entry name" value="Nucleic acid-binding proteins"/>
    <property type="match status" value="1"/>
</dbReference>
<feature type="domain" description="Helicase C-terminal" evidence="14">
    <location>
        <begin position="720"/>
        <end position="893"/>
    </location>
</feature>
<accession>A0A2P6VP26</accession>
<keyword evidence="16" id="KW-1185">Reference proteome</keyword>
<dbReference type="PANTHER" id="PTHR18934:SF85">
    <property type="entry name" value="ATP-DEPENDENT RNA HELICASE DHX8"/>
    <property type="match status" value="1"/>
</dbReference>
<dbReference type="InterPro" id="IPR027417">
    <property type="entry name" value="P-loop_NTPase"/>
</dbReference>
<keyword evidence="5" id="KW-0378">Hydrolase</keyword>
<dbReference type="GO" id="GO:0071013">
    <property type="term" value="C:catalytic step 2 spliceosome"/>
    <property type="evidence" value="ECO:0007669"/>
    <property type="project" value="TreeGrafter"/>
</dbReference>